<name>A0A0A9CAD9_ARUDO</name>
<evidence type="ECO:0000313" key="2">
    <source>
        <dbReference type="EMBL" id="JAD71423.1"/>
    </source>
</evidence>
<feature type="compositionally biased region" description="Basic and acidic residues" evidence="1">
    <location>
        <begin position="7"/>
        <end position="20"/>
    </location>
</feature>
<protein>
    <submittedName>
        <fullName evidence="2">Uncharacterized protein</fullName>
    </submittedName>
</protein>
<reference evidence="2" key="1">
    <citation type="submission" date="2014-09" db="EMBL/GenBank/DDBJ databases">
        <authorList>
            <person name="Magalhaes I.L.F."/>
            <person name="Oliveira U."/>
            <person name="Santos F.R."/>
            <person name="Vidigal T.H.D.A."/>
            <person name="Brescovit A.D."/>
            <person name="Santos A.J."/>
        </authorList>
    </citation>
    <scope>NUCLEOTIDE SEQUENCE</scope>
    <source>
        <tissue evidence="2">Shoot tissue taken approximately 20 cm above the soil surface</tissue>
    </source>
</reference>
<reference evidence="2" key="2">
    <citation type="journal article" date="2015" name="Data Brief">
        <title>Shoot transcriptome of the giant reed, Arundo donax.</title>
        <authorList>
            <person name="Barrero R.A."/>
            <person name="Guerrero F.D."/>
            <person name="Moolhuijzen P."/>
            <person name="Goolsby J.A."/>
            <person name="Tidwell J."/>
            <person name="Bellgard S.E."/>
            <person name="Bellgard M.I."/>
        </authorList>
    </citation>
    <scope>NUCLEOTIDE SEQUENCE</scope>
    <source>
        <tissue evidence="2">Shoot tissue taken approximately 20 cm above the soil surface</tissue>
    </source>
</reference>
<proteinExistence type="predicted"/>
<organism evidence="2">
    <name type="scientific">Arundo donax</name>
    <name type="common">Giant reed</name>
    <name type="synonym">Donax arundinaceus</name>
    <dbReference type="NCBI Taxonomy" id="35708"/>
    <lineage>
        <taxon>Eukaryota</taxon>
        <taxon>Viridiplantae</taxon>
        <taxon>Streptophyta</taxon>
        <taxon>Embryophyta</taxon>
        <taxon>Tracheophyta</taxon>
        <taxon>Spermatophyta</taxon>
        <taxon>Magnoliopsida</taxon>
        <taxon>Liliopsida</taxon>
        <taxon>Poales</taxon>
        <taxon>Poaceae</taxon>
        <taxon>PACMAD clade</taxon>
        <taxon>Arundinoideae</taxon>
        <taxon>Arundineae</taxon>
        <taxon>Arundo</taxon>
    </lineage>
</organism>
<feature type="region of interest" description="Disordered" evidence="1">
    <location>
        <begin position="1"/>
        <end position="25"/>
    </location>
</feature>
<accession>A0A0A9CAD9</accession>
<dbReference type="EMBL" id="GBRH01226472">
    <property type="protein sequence ID" value="JAD71423.1"/>
    <property type="molecule type" value="Transcribed_RNA"/>
</dbReference>
<dbReference type="AlphaFoldDB" id="A0A0A9CAD9"/>
<sequence length="85" mass="9277">MVHRRTSGHEAGGEQAVEGRKTKRSRDAIMVIKKQMLRCNKGGEQGRFKRGYLAGGWERGDAADTAIFYLACIVCGAPSSFSASR</sequence>
<evidence type="ECO:0000256" key="1">
    <source>
        <dbReference type="SAM" id="MobiDB-lite"/>
    </source>
</evidence>